<evidence type="ECO:0000313" key="1">
    <source>
        <dbReference type="EMBL" id="WIM04537.1"/>
    </source>
</evidence>
<evidence type="ECO:0000313" key="3">
    <source>
        <dbReference type="EMBL" id="WIM06024.1"/>
    </source>
</evidence>
<dbReference type="EMBL" id="CP107246">
    <property type="protein sequence ID" value="WIM06024.1"/>
    <property type="molecule type" value="Genomic_DNA"/>
</dbReference>
<protein>
    <submittedName>
        <fullName evidence="2">Helix-turn-helix domain-containing protein</fullName>
    </submittedName>
</protein>
<sequence>MRQTELHLTDEDRELIESYRTKGLRHAREVNRAHVLSALDRGVPESQITTVLGVGRTVIWRTRAAYLEGGAEYAVRDVARPGKPAQYGADVEAQISALACSSPPEGATRWTLELLEQAAHSLAGVGPISRETIRRLLKKTASSRGAS</sequence>
<dbReference type="KEGG" id="npv:OHM77_06070"/>
<dbReference type="Pfam" id="PF13565">
    <property type="entry name" value="HTH_32"/>
    <property type="match status" value="1"/>
</dbReference>
<name>A0AA49FL68_9PROT</name>
<gene>
    <name evidence="2" type="ORF">OHM77_00150</name>
    <name evidence="3" type="ORF">OHM77_01655</name>
    <name evidence="4" type="ORF">OHM77_06070</name>
    <name evidence="1" type="ORF">OHM77_07400</name>
</gene>
<dbReference type="KEGG" id="npv:OHM77_00150"/>
<dbReference type="KEGG" id="npv:OHM77_07400"/>
<organism evidence="2">
    <name type="scientific">Candidatus Nitricoxidivorans perseverans</name>
    <dbReference type="NCBI Taxonomy" id="2975601"/>
    <lineage>
        <taxon>Bacteria</taxon>
        <taxon>Pseudomonadati</taxon>
        <taxon>Pseudomonadota</taxon>
        <taxon>Betaproteobacteria</taxon>
        <taxon>Nitrosomonadales</taxon>
        <taxon>Sterolibacteriaceae</taxon>
        <taxon>Candidatus Nitricoxidivorans</taxon>
    </lineage>
</organism>
<dbReference type="SUPFAM" id="SSF46689">
    <property type="entry name" value="Homeodomain-like"/>
    <property type="match status" value="1"/>
</dbReference>
<reference evidence="2" key="1">
    <citation type="journal article" date="2023" name="Nat. Microbiol.">
        <title>Enrichment and characterization of a nitric oxide-reducing microbial community in a continuous bioreactor.</title>
        <authorList>
            <person name="Garrido-Amador P."/>
            <person name="Stortenbeker N."/>
            <person name="Wessels H.J.C.T."/>
            <person name="Speth D.R."/>
            <person name="Garcia-Heredia I."/>
            <person name="Kartal B."/>
        </authorList>
    </citation>
    <scope>NUCLEOTIDE SEQUENCE</scope>
    <source>
        <strain evidence="2">MAG1</strain>
    </source>
</reference>
<accession>A0AA49FL68</accession>
<dbReference type="EMBL" id="CP107246">
    <property type="protein sequence ID" value="WIM05733.1"/>
    <property type="molecule type" value="Genomic_DNA"/>
</dbReference>
<dbReference type="Proteomes" id="UP001234916">
    <property type="component" value="Chromosome"/>
</dbReference>
<evidence type="ECO:0000313" key="4">
    <source>
        <dbReference type="EMBL" id="WIM06831.1"/>
    </source>
</evidence>
<dbReference type="EMBL" id="CP107246">
    <property type="protein sequence ID" value="WIM04537.1"/>
    <property type="molecule type" value="Genomic_DNA"/>
</dbReference>
<dbReference type="KEGG" id="npv:OHM77_01655"/>
<dbReference type="AlphaFoldDB" id="A0AA49FL68"/>
<proteinExistence type="predicted"/>
<dbReference type="InterPro" id="IPR009057">
    <property type="entry name" value="Homeodomain-like_sf"/>
</dbReference>
<dbReference type="EMBL" id="CP107246">
    <property type="protein sequence ID" value="WIM06831.1"/>
    <property type="molecule type" value="Genomic_DNA"/>
</dbReference>
<evidence type="ECO:0000313" key="2">
    <source>
        <dbReference type="EMBL" id="WIM05733.1"/>
    </source>
</evidence>